<protein>
    <submittedName>
        <fullName evidence="1">Uncharacterized protein</fullName>
    </submittedName>
</protein>
<dbReference type="EMBL" id="VFPT01000001">
    <property type="protein sequence ID" value="TQM93980.1"/>
    <property type="molecule type" value="Genomic_DNA"/>
</dbReference>
<sequence>MIENNTFAKSDSTVTRHKHTARGIAAAGALLLTVTAFSGCQMTSSGSNSSPTELAEALNEYRIVPPSRAYINVPTAMLVMERDLGTATEQRVTLPNTTSFAGENTILLRAQTTRSASGTRLVLRDVLAQFGGTPSPFSNITDSALTARSDQYGDITYTVARPGGDITCVLAFRRAQTGGRALPRGASALDLMMRNCVSGSVDTALAPLGPTAFGLGLPRVGG</sequence>
<name>A0A543KFY5_9RHOB</name>
<comment type="caution">
    <text evidence="1">The sequence shown here is derived from an EMBL/GenBank/DDBJ whole genome shotgun (WGS) entry which is preliminary data.</text>
</comment>
<dbReference type="AlphaFoldDB" id="A0A543KFY5"/>
<evidence type="ECO:0000313" key="1">
    <source>
        <dbReference type="EMBL" id="TQM93980.1"/>
    </source>
</evidence>
<evidence type="ECO:0000313" key="2">
    <source>
        <dbReference type="Proteomes" id="UP000320582"/>
    </source>
</evidence>
<keyword evidence="2" id="KW-1185">Reference proteome</keyword>
<dbReference type="Proteomes" id="UP000320582">
    <property type="component" value="Unassembled WGS sequence"/>
</dbReference>
<organism evidence="1 2">
    <name type="scientific">Roseinatronobacter monicus</name>
    <dbReference type="NCBI Taxonomy" id="393481"/>
    <lineage>
        <taxon>Bacteria</taxon>
        <taxon>Pseudomonadati</taxon>
        <taxon>Pseudomonadota</taxon>
        <taxon>Alphaproteobacteria</taxon>
        <taxon>Rhodobacterales</taxon>
        <taxon>Paracoccaceae</taxon>
        <taxon>Roseinatronobacter</taxon>
    </lineage>
</organism>
<accession>A0A543KFY5</accession>
<gene>
    <name evidence="1" type="ORF">BD293_2635</name>
</gene>
<proteinExistence type="predicted"/>
<reference evidence="1 2" key="1">
    <citation type="submission" date="2019-06" db="EMBL/GenBank/DDBJ databases">
        <title>Genomic Encyclopedia of Archaeal and Bacterial Type Strains, Phase II (KMG-II): from individual species to whole genera.</title>
        <authorList>
            <person name="Goeker M."/>
        </authorList>
    </citation>
    <scope>NUCLEOTIDE SEQUENCE [LARGE SCALE GENOMIC DNA]</scope>
    <source>
        <strain evidence="1 2">DSM 18423</strain>
    </source>
</reference>